<proteinExistence type="predicted"/>
<dbReference type="EMBL" id="JAWJYN010000002">
    <property type="protein sequence ID" value="MDZ8161997.1"/>
    <property type="molecule type" value="Genomic_DNA"/>
</dbReference>
<accession>A0ABU5N7S2</accession>
<evidence type="ECO:0000313" key="1">
    <source>
        <dbReference type="EMBL" id="MDZ8161997.1"/>
    </source>
</evidence>
<dbReference type="RefSeq" id="WP_194424497.1">
    <property type="nucleotide sequence ID" value="NZ_BAAAPT010000002.1"/>
</dbReference>
<comment type="caution">
    <text evidence="1">The sequence shown here is derived from an EMBL/GenBank/DDBJ whole genome shotgun (WGS) entry which is preliminary data.</text>
</comment>
<keyword evidence="2" id="KW-1185">Reference proteome</keyword>
<name>A0ABU5N7S2_9MICO</name>
<evidence type="ECO:0000313" key="2">
    <source>
        <dbReference type="Proteomes" id="UP001291912"/>
    </source>
</evidence>
<organism evidence="1 2">
    <name type="scientific">Microbacterium aquimaris</name>
    <dbReference type="NCBI Taxonomy" id="459816"/>
    <lineage>
        <taxon>Bacteria</taxon>
        <taxon>Bacillati</taxon>
        <taxon>Actinomycetota</taxon>
        <taxon>Actinomycetes</taxon>
        <taxon>Micrococcales</taxon>
        <taxon>Microbacteriaceae</taxon>
        <taxon>Microbacterium</taxon>
    </lineage>
</organism>
<gene>
    <name evidence="1" type="ORF">R2Q92_09090</name>
</gene>
<sequence>MTNHPDPRRPRVTRDEALEAAARAWMAVTSCSNRELDAGAVARRRTFAPGIDLLTTPRTKGGDSATLILEVCRDVTAGELRVLAERYERFPAWLRDRADELDAQP</sequence>
<reference evidence="1 2" key="1">
    <citation type="submission" date="2023-10" db="EMBL/GenBank/DDBJ databases">
        <title>Microbacterium xanthum sp. nov., isolated from seaweed.</title>
        <authorList>
            <person name="Lee S.D."/>
        </authorList>
    </citation>
    <scope>NUCLEOTIDE SEQUENCE [LARGE SCALE GENOMIC DNA]</scope>
    <source>
        <strain evidence="1 2">KCTC 19124</strain>
    </source>
</reference>
<protein>
    <submittedName>
        <fullName evidence="1">Uncharacterized protein</fullName>
    </submittedName>
</protein>
<dbReference type="Proteomes" id="UP001291912">
    <property type="component" value="Unassembled WGS sequence"/>
</dbReference>